<name>A0ABZ2M5U8_9BACT</name>
<feature type="transmembrane region" description="Helical" evidence="2">
    <location>
        <begin position="292"/>
        <end position="309"/>
    </location>
</feature>
<sequence>MPLPVRGDVHYAIDVELDIPSNAFARHAPWDQLQSFTRLDGPEFGCGRPSTFDPAEGSRAHRPRETRRGPEVVTIDSLRRDAVALANRLARASDGFARHCRFAASQVERATVQDMEGALVIWIDAAIAMAKDARSKLVHRELEEEAQELRCERALVDEYASVRLLDMLSGATRSLELLLDSESPEAEDFPAVVNAVATRVAEALERELSYRASKGYVNADPHAPATSEKYLDRASQLKKHFQEVLFLEAEVHQVAERIHHWVAAFVAVVASTWAFAWQVALLNHRPTTGTTVGSGLVLLAVIAGLVYAAKDRIKELGRTWIAGNVHRFYAQRVARYRAPARRLPKRDVIVSARESFDQETRRRPDPLNPVSGASREGTLLRYMHKGTVSPQRELAASGVRRIKHVFRYDFSPLFARLDDAVKQVPVLDGNPRRVRFIDAARVYRLPVSVRVQCGATTSVEKATLVLHKRGLDRLERSGSLDGKESGIEPEH</sequence>
<organism evidence="3 4">
    <name type="scientific">Pendulispora albinea</name>
    <dbReference type="NCBI Taxonomy" id="2741071"/>
    <lineage>
        <taxon>Bacteria</taxon>
        <taxon>Pseudomonadati</taxon>
        <taxon>Myxococcota</taxon>
        <taxon>Myxococcia</taxon>
        <taxon>Myxococcales</taxon>
        <taxon>Sorangiineae</taxon>
        <taxon>Pendulisporaceae</taxon>
        <taxon>Pendulispora</taxon>
    </lineage>
</organism>
<accession>A0ABZ2M5U8</accession>
<keyword evidence="2" id="KW-0472">Membrane</keyword>
<keyword evidence="2" id="KW-0812">Transmembrane</keyword>
<evidence type="ECO:0000256" key="1">
    <source>
        <dbReference type="SAM" id="MobiDB-lite"/>
    </source>
</evidence>
<evidence type="ECO:0000256" key="2">
    <source>
        <dbReference type="SAM" id="Phobius"/>
    </source>
</evidence>
<dbReference type="Proteomes" id="UP001370348">
    <property type="component" value="Chromosome"/>
</dbReference>
<gene>
    <name evidence="3" type="ORF">LZC94_07270</name>
</gene>
<keyword evidence="4" id="KW-1185">Reference proteome</keyword>
<protein>
    <submittedName>
        <fullName evidence="3">Uncharacterized protein</fullName>
    </submittedName>
</protein>
<keyword evidence="2" id="KW-1133">Transmembrane helix</keyword>
<feature type="region of interest" description="Disordered" evidence="1">
    <location>
        <begin position="47"/>
        <end position="68"/>
    </location>
</feature>
<dbReference type="EMBL" id="CP089984">
    <property type="protein sequence ID" value="WXB17066.1"/>
    <property type="molecule type" value="Genomic_DNA"/>
</dbReference>
<evidence type="ECO:0000313" key="3">
    <source>
        <dbReference type="EMBL" id="WXB17066.1"/>
    </source>
</evidence>
<reference evidence="3 4" key="1">
    <citation type="submission" date="2021-12" db="EMBL/GenBank/DDBJ databases">
        <title>Discovery of the Pendulisporaceae a myxobacterial family with distinct sporulation behavior and unique specialized metabolism.</title>
        <authorList>
            <person name="Garcia R."/>
            <person name="Popoff A."/>
            <person name="Bader C.D."/>
            <person name="Loehr J."/>
            <person name="Walesch S."/>
            <person name="Walt C."/>
            <person name="Boldt J."/>
            <person name="Bunk B."/>
            <person name="Haeckl F.J.F.P.J."/>
            <person name="Gunesch A.P."/>
            <person name="Birkelbach J."/>
            <person name="Nuebel U."/>
            <person name="Pietschmann T."/>
            <person name="Bach T."/>
            <person name="Mueller R."/>
        </authorList>
    </citation>
    <scope>NUCLEOTIDE SEQUENCE [LARGE SCALE GENOMIC DNA]</scope>
    <source>
        <strain evidence="3 4">MSr11954</strain>
    </source>
</reference>
<dbReference type="RefSeq" id="WP_394826696.1">
    <property type="nucleotide sequence ID" value="NZ_CP089984.1"/>
</dbReference>
<feature type="transmembrane region" description="Helical" evidence="2">
    <location>
        <begin position="261"/>
        <end position="280"/>
    </location>
</feature>
<evidence type="ECO:0000313" key="4">
    <source>
        <dbReference type="Proteomes" id="UP001370348"/>
    </source>
</evidence>
<proteinExistence type="predicted"/>